<sequence length="88" mass="9873">MQHDVRQVIEKTLRLVAEENLLSLPAYGDDTELVDEMGFTSVSIAMLLFRVEVELGVDPFLDENVRITDIRTVGDLCRVYSDCLAAQA</sequence>
<reference evidence="1 2" key="1">
    <citation type="submission" date="2016-10" db="EMBL/GenBank/DDBJ databases">
        <title>Chromobacterium muskegensis sp. nov., an insecticidal bacterium isolated from Sphagnum bogs.</title>
        <authorList>
            <person name="Sparks M.E."/>
            <person name="Blackburn M.B."/>
            <person name="Gundersen-Rindal D.E."/>
            <person name="Mitchell A."/>
            <person name="Farrar R."/>
            <person name="Kuhar D."/>
        </authorList>
    </citation>
    <scope>NUCLEOTIDE SEQUENCE [LARGE SCALE GENOMIC DNA]</scope>
    <source>
        <strain evidence="1 2">21-1</strain>
    </source>
</reference>
<dbReference type="GeneID" id="68840178"/>
<dbReference type="InterPro" id="IPR036736">
    <property type="entry name" value="ACP-like_sf"/>
</dbReference>
<organism evidence="1 2">
    <name type="scientific">Chromobacterium vaccinii</name>
    <dbReference type="NCBI Taxonomy" id="1108595"/>
    <lineage>
        <taxon>Bacteria</taxon>
        <taxon>Pseudomonadati</taxon>
        <taxon>Pseudomonadota</taxon>
        <taxon>Betaproteobacteria</taxon>
        <taxon>Neisseriales</taxon>
        <taxon>Chromobacteriaceae</taxon>
        <taxon>Chromobacterium</taxon>
    </lineage>
</organism>
<name>A0A1D9LCT9_9NEIS</name>
<evidence type="ECO:0000313" key="2">
    <source>
        <dbReference type="Proteomes" id="UP000178776"/>
    </source>
</evidence>
<evidence type="ECO:0000313" key="1">
    <source>
        <dbReference type="EMBL" id="AOZ49072.1"/>
    </source>
</evidence>
<dbReference type="KEGG" id="cvc:BKX93_03000"/>
<dbReference type="AlphaFoldDB" id="A0A1D9LCT9"/>
<protein>
    <submittedName>
        <fullName evidence="1">Uncharacterized protein</fullName>
    </submittedName>
</protein>
<dbReference type="STRING" id="1108595.BKX93_03000"/>
<dbReference type="SUPFAM" id="SSF47336">
    <property type="entry name" value="ACP-like"/>
    <property type="match status" value="1"/>
</dbReference>
<dbReference type="Gene3D" id="1.10.1200.10">
    <property type="entry name" value="ACP-like"/>
    <property type="match status" value="1"/>
</dbReference>
<accession>A0A1D9LCT9</accession>
<dbReference type="Proteomes" id="UP000178776">
    <property type="component" value="Chromosome"/>
</dbReference>
<gene>
    <name evidence="1" type="ORF">BKX93_03000</name>
</gene>
<dbReference type="EMBL" id="CP017707">
    <property type="protein sequence ID" value="AOZ49072.1"/>
    <property type="molecule type" value="Genomic_DNA"/>
</dbReference>
<proteinExistence type="predicted"/>
<dbReference type="RefSeq" id="WP_070978679.1">
    <property type="nucleotide sequence ID" value="NZ_CP017707.1"/>
</dbReference>